<evidence type="ECO:0000313" key="2">
    <source>
        <dbReference type="Proteomes" id="UP000596661"/>
    </source>
</evidence>
<evidence type="ECO:0008006" key="3">
    <source>
        <dbReference type="Google" id="ProtNLM"/>
    </source>
</evidence>
<dbReference type="AlphaFoldDB" id="A0A803NLF0"/>
<dbReference type="PANTHER" id="PTHR11439">
    <property type="entry name" value="GAG-POL-RELATED RETROTRANSPOSON"/>
    <property type="match status" value="1"/>
</dbReference>
<dbReference type="CDD" id="cd09272">
    <property type="entry name" value="RNase_HI_RT_Ty1"/>
    <property type="match status" value="1"/>
</dbReference>
<evidence type="ECO:0000313" key="1">
    <source>
        <dbReference type="EnsemblPlants" id="cds.evm.model.01.2500"/>
    </source>
</evidence>
<dbReference type="Proteomes" id="UP000596661">
    <property type="component" value="Chromosome 1"/>
</dbReference>
<reference evidence="1" key="1">
    <citation type="submission" date="2018-11" db="EMBL/GenBank/DDBJ databases">
        <authorList>
            <person name="Grassa J C."/>
        </authorList>
    </citation>
    <scope>NUCLEOTIDE SEQUENCE [LARGE SCALE GENOMIC DNA]</scope>
</reference>
<accession>A0A803NLF0</accession>
<reference evidence="1" key="2">
    <citation type="submission" date="2021-03" db="UniProtKB">
        <authorList>
            <consortium name="EnsemblPlants"/>
        </authorList>
    </citation>
    <scope>IDENTIFICATION</scope>
</reference>
<name>A0A803NLF0_CANSA</name>
<dbReference type="EMBL" id="UZAU01000073">
    <property type="status" value="NOT_ANNOTATED_CDS"/>
    <property type="molecule type" value="Genomic_DNA"/>
</dbReference>
<proteinExistence type="predicted"/>
<organism evidence="1 2">
    <name type="scientific">Cannabis sativa</name>
    <name type="common">Hemp</name>
    <name type="synonym">Marijuana</name>
    <dbReference type="NCBI Taxonomy" id="3483"/>
    <lineage>
        <taxon>Eukaryota</taxon>
        <taxon>Viridiplantae</taxon>
        <taxon>Streptophyta</taxon>
        <taxon>Embryophyta</taxon>
        <taxon>Tracheophyta</taxon>
        <taxon>Spermatophyta</taxon>
        <taxon>Magnoliopsida</taxon>
        <taxon>eudicotyledons</taxon>
        <taxon>Gunneridae</taxon>
        <taxon>Pentapetalae</taxon>
        <taxon>rosids</taxon>
        <taxon>fabids</taxon>
        <taxon>Rosales</taxon>
        <taxon>Cannabaceae</taxon>
        <taxon>Cannabis</taxon>
    </lineage>
</organism>
<dbReference type="EnsemblPlants" id="evm.model.01.2500">
    <property type="protein sequence ID" value="cds.evm.model.01.2500"/>
    <property type="gene ID" value="evm.TU.01.2500"/>
</dbReference>
<protein>
    <recommendedName>
        <fullName evidence="3">Retrovirus-related Pol polyprotein from transposon TNT 1-94</fullName>
    </recommendedName>
</protein>
<dbReference type="OMA" id="GGSCVSW"/>
<keyword evidence="2" id="KW-1185">Reference proteome</keyword>
<sequence>DSRKSTSAYILLMGGSCVSWKVQLQPVVALSTTESEYIATTEAIKESIWVKGVLEELNY</sequence>
<dbReference type="Gramene" id="evm.model.01.2500">
    <property type="protein sequence ID" value="cds.evm.model.01.2500"/>
    <property type="gene ID" value="evm.TU.01.2500"/>
</dbReference>